<dbReference type="EMBL" id="JAAKGT010000003">
    <property type="protein sequence ID" value="NGM49752.1"/>
    <property type="molecule type" value="Genomic_DNA"/>
</dbReference>
<organism evidence="2">
    <name type="scientific">Caulobacter sp. 602-2</name>
    <dbReference type="NCBI Taxonomy" id="2710887"/>
    <lineage>
        <taxon>Bacteria</taxon>
        <taxon>Pseudomonadati</taxon>
        <taxon>Pseudomonadota</taxon>
        <taxon>Alphaproteobacteria</taxon>
        <taxon>Caulobacterales</taxon>
        <taxon>Caulobacteraceae</taxon>
        <taxon>Caulobacter</taxon>
    </lineage>
</organism>
<name>A0A6G4QW45_9CAUL</name>
<protein>
    <submittedName>
        <fullName evidence="2">Glycosyltransferase family 4 protein</fullName>
    </submittedName>
</protein>
<evidence type="ECO:0000259" key="1">
    <source>
        <dbReference type="Pfam" id="PF13439"/>
    </source>
</evidence>
<dbReference type="GO" id="GO:0016757">
    <property type="term" value="F:glycosyltransferase activity"/>
    <property type="evidence" value="ECO:0007669"/>
    <property type="project" value="UniProtKB-ARBA"/>
</dbReference>
<feature type="domain" description="Glycosyltransferase subfamily 4-like N-terminal" evidence="1">
    <location>
        <begin position="20"/>
        <end position="151"/>
    </location>
</feature>
<reference evidence="2" key="1">
    <citation type="submission" date="2020-02" db="EMBL/GenBank/DDBJ databases">
        <authorList>
            <person name="Gao J."/>
            <person name="Sun J."/>
        </authorList>
    </citation>
    <scope>NUCLEOTIDE SEQUENCE</scope>
    <source>
        <strain evidence="2">602-2</strain>
    </source>
</reference>
<dbReference type="InterPro" id="IPR028098">
    <property type="entry name" value="Glyco_trans_4-like_N"/>
</dbReference>
<keyword evidence="2" id="KW-0808">Transferase</keyword>
<dbReference type="AlphaFoldDB" id="A0A6G4QW45"/>
<gene>
    <name evidence="2" type="ORF">G5B46_09065</name>
</gene>
<sequence length="499" mass="53788">MLRREGLRVLLTNLTLASRSGTEVLTRELALALMRAGHRPMVYSPRLGPIAKELRSASIPVVDDIDLIAEPPDVIHGHHLTQTAAAAARFPRTPAIFVCHDFVAWHDAAPKLPNIVAHVAISRAFRDRLTIQDGIAPERVEVILNAVDLRRFQPGPPLPAFPRRALAFAKNFGHLEAIRAACQARGVELDTVGSFGGGLVARPEALVPQYDVVFTSAMSAIEAMACGRAVIVCDGRGFAGMVDSRVYDDWRQENFGLRLLSRPVSVENVAAALDAYDAEDAAGVGARVRAEAGVDDWAARYVALYDRVIASWADEPAVPPEAASRAVARHLQAWDPGGDYGGWTGERARLLEQIAALERGLDPLTPGQPSGPGASDRLSLSGFHAVEPWGAWSARPRCQARLRLASGDEGRRLSLTVAAFASPSRQSYDLAVRLNGEAWMSVRLEAGEPVTVAADLPPGLDPGLHWLTFETERCVSPRDDGLSDDDRALGFGLCAIQVD</sequence>
<accession>A0A6G4QW45</accession>
<comment type="caution">
    <text evidence="2">The sequence shown here is derived from an EMBL/GenBank/DDBJ whole genome shotgun (WGS) entry which is preliminary data.</text>
</comment>
<dbReference type="Gene3D" id="3.40.50.2000">
    <property type="entry name" value="Glycogen Phosphorylase B"/>
    <property type="match status" value="1"/>
</dbReference>
<dbReference type="CDD" id="cd03801">
    <property type="entry name" value="GT4_PimA-like"/>
    <property type="match status" value="1"/>
</dbReference>
<proteinExistence type="predicted"/>
<dbReference type="Pfam" id="PF13439">
    <property type="entry name" value="Glyco_transf_4"/>
    <property type="match status" value="1"/>
</dbReference>
<evidence type="ECO:0000313" key="2">
    <source>
        <dbReference type="EMBL" id="NGM49752.1"/>
    </source>
</evidence>
<dbReference type="RefSeq" id="WP_165257961.1">
    <property type="nucleotide sequence ID" value="NZ_JAAKGT010000003.1"/>
</dbReference>
<dbReference type="SUPFAM" id="SSF53756">
    <property type="entry name" value="UDP-Glycosyltransferase/glycogen phosphorylase"/>
    <property type="match status" value="1"/>
</dbReference>